<keyword evidence="3" id="KW-1185">Reference proteome</keyword>
<sequence>MSFNIKMSFWGIGNIFGEDSNQSYVSESVWLSGVDRGKEEVVSVPRCNDGGVRPTLPDLNQVFIDEGEPTYNIAQSYPRDEYGTYHSYTENKHKLEYEEGAKEYEKNDKEVEEGANDFEENDNEVEECAKDFEENDNEIEKGVMYFEEDVDDDKPANEEGVHDDERANEEPANEEGANDEKKTKKISKVGVLTVVVA</sequence>
<evidence type="ECO:0000313" key="3">
    <source>
        <dbReference type="Proteomes" id="UP000215914"/>
    </source>
</evidence>
<reference evidence="3" key="1">
    <citation type="journal article" date="2017" name="Nature">
        <title>The sunflower genome provides insights into oil metabolism, flowering and Asterid evolution.</title>
        <authorList>
            <person name="Badouin H."/>
            <person name="Gouzy J."/>
            <person name="Grassa C.J."/>
            <person name="Murat F."/>
            <person name="Staton S.E."/>
            <person name="Cottret L."/>
            <person name="Lelandais-Briere C."/>
            <person name="Owens G.L."/>
            <person name="Carrere S."/>
            <person name="Mayjonade B."/>
            <person name="Legrand L."/>
            <person name="Gill N."/>
            <person name="Kane N.C."/>
            <person name="Bowers J.E."/>
            <person name="Hubner S."/>
            <person name="Bellec A."/>
            <person name="Berard A."/>
            <person name="Berges H."/>
            <person name="Blanchet N."/>
            <person name="Boniface M.C."/>
            <person name="Brunel D."/>
            <person name="Catrice O."/>
            <person name="Chaidir N."/>
            <person name="Claudel C."/>
            <person name="Donnadieu C."/>
            <person name="Faraut T."/>
            <person name="Fievet G."/>
            <person name="Helmstetter N."/>
            <person name="King M."/>
            <person name="Knapp S.J."/>
            <person name="Lai Z."/>
            <person name="Le Paslier M.C."/>
            <person name="Lippi Y."/>
            <person name="Lorenzon L."/>
            <person name="Mandel J.R."/>
            <person name="Marage G."/>
            <person name="Marchand G."/>
            <person name="Marquand E."/>
            <person name="Bret-Mestries E."/>
            <person name="Morien E."/>
            <person name="Nambeesan S."/>
            <person name="Nguyen T."/>
            <person name="Pegot-Espagnet P."/>
            <person name="Pouilly N."/>
            <person name="Raftis F."/>
            <person name="Sallet E."/>
            <person name="Schiex T."/>
            <person name="Thomas J."/>
            <person name="Vandecasteele C."/>
            <person name="Vares D."/>
            <person name="Vear F."/>
            <person name="Vautrin S."/>
            <person name="Crespi M."/>
            <person name="Mangin B."/>
            <person name="Burke J.M."/>
            <person name="Salse J."/>
            <person name="Munos S."/>
            <person name="Vincourt P."/>
            <person name="Rieseberg L.H."/>
            <person name="Langlade N.B."/>
        </authorList>
    </citation>
    <scope>NUCLEOTIDE SEQUENCE [LARGE SCALE GENOMIC DNA]</scope>
    <source>
        <strain evidence="3">cv. SF193</strain>
    </source>
</reference>
<dbReference type="AlphaFoldDB" id="A0A251USU9"/>
<feature type="compositionally biased region" description="Basic and acidic residues" evidence="1">
    <location>
        <begin position="153"/>
        <end position="169"/>
    </location>
</feature>
<organism evidence="2 3">
    <name type="scientific">Helianthus annuus</name>
    <name type="common">Common sunflower</name>
    <dbReference type="NCBI Taxonomy" id="4232"/>
    <lineage>
        <taxon>Eukaryota</taxon>
        <taxon>Viridiplantae</taxon>
        <taxon>Streptophyta</taxon>
        <taxon>Embryophyta</taxon>
        <taxon>Tracheophyta</taxon>
        <taxon>Spermatophyta</taxon>
        <taxon>Magnoliopsida</taxon>
        <taxon>eudicotyledons</taxon>
        <taxon>Gunneridae</taxon>
        <taxon>Pentapetalae</taxon>
        <taxon>asterids</taxon>
        <taxon>campanulids</taxon>
        <taxon>Asterales</taxon>
        <taxon>Asteraceae</taxon>
        <taxon>Asteroideae</taxon>
        <taxon>Heliantheae alliance</taxon>
        <taxon>Heliantheae</taxon>
        <taxon>Helianthus</taxon>
    </lineage>
</organism>
<proteinExistence type="predicted"/>
<feature type="region of interest" description="Disordered" evidence="1">
    <location>
        <begin position="146"/>
        <end position="184"/>
    </location>
</feature>
<dbReference type="EMBL" id="CM007894">
    <property type="protein sequence ID" value="OTG25936.1"/>
    <property type="molecule type" value="Genomic_DNA"/>
</dbReference>
<name>A0A251USU9_HELAN</name>
<dbReference type="InParanoid" id="A0A251USU9"/>
<evidence type="ECO:0000256" key="1">
    <source>
        <dbReference type="SAM" id="MobiDB-lite"/>
    </source>
</evidence>
<protein>
    <submittedName>
        <fullName evidence="2">Uncharacterized protein</fullName>
    </submittedName>
</protein>
<evidence type="ECO:0000313" key="2">
    <source>
        <dbReference type="EMBL" id="OTG25936.1"/>
    </source>
</evidence>
<accession>A0A251USU9</accession>
<dbReference type="Proteomes" id="UP000215914">
    <property type="component" value="Chromosome 5"/>
</dbReference>
<gene>
    <name evidence="2" type="ORF">HannXRQ_Chr05g0153121</name>
</gene>